<sequence length="34" mass="4069">MLTERKSRCLSIVTIANHRRKVILPVYLFVHNIF</sequence>
<protein>
    <submittedName>
        <fullName evidence="1">Uncharacterized protein</fullName>
    </submittedName>
</protein>
<proteinExistence type="predicted"/>
<reference evidence="1" key="1">
    <citation type="submission" date="2014-09" db="EMBL/GenBank/DDBJ databases">
        <authorList>
            <person name="Magalhaes I.L.F."/>
            <person name="Oliveira U."/>
            <person name="Santos F.R."/>
            <person name="Vidigal T.H.D.A."/>
            <person name="Brescovit A.D."/>
            <person name="Santos A.J."/>
        </authorList>
    </citation>
    <scope>NUCLEOTIDE SEQUENCE</scope>
    <source>
        <tissue evidence="1">Shoot tissue taken approximately 20 cm above the soil surface</tissue>
    </source>
</reference>
<dbReference type="AlphaFoldDB" id="A0A0A9EX16"/>
<reference evidence="1" key="2">
    <citation type="journal article" date="2015" name="Data Brief">
        <title>Shoot transcriptome of the giant reed, Arundo donax.</title>
        <authorList>
            <person name="Barrero R.A."/>
            <person name="Guerrero F.D."/>
            <person name="Moolhuijzen P."/>
            <person name="Goolsby J.A."/>
            <person name="Tidwell J."/>
            <person name="Bellgard S.E."/>
            <person name="Bellgard M.I."/>
        </authorList>
    </citation>
    <scope>NUCLEOTIDE SEQUENCE</scope>
    <source>
        <tissue evidence="1">Shoot tissue taken approximately 20 cm above the soil surface</tissue>
    </source>
</reference>
<dbReference type="EMBL" id="GBRH01195460">
    <property type="protein sequence ID" value="JAE02436.1"/>
    <property type="molecule type" value="Transcribed_RNA"/>
</dbReference>
<organism evidence="1">
    <name type="scientific">Arundo donax</name>
    <name type="common">Giant reed</name>
    <name type="synonym">Donax arundinaceus</name>
    <dbReference type="NCBI Taxonomy" id="35708"/>
    <lineage>
        <taxon>Eukaryota</taxon>
        <taxon>Viridiplantae</taxon>
        <taxon>Streptophyta</taxon>
        <taxon>Embryophyta</taxon>
        <taxon>Tracheophyta</taxon>
        <taxon>Spermatophyta</taxon>
        <taxon>Magnoliopsida</taxon>
        <taxon>Liliopsida</taxon>
        <taxon>Poales</taxon>
        <taxon>Poaceae</taxon>
        <taxon>PACMAD clade</taxon>
        <taxon>Arundinoideae</taxon>
        <taxon>Arundineae</taxon>
        <taxon>Arundo</taxon>
    </lineage>
</organism>
<accession>A0A0A9EX16</accession>
<name>A0A0A9EX16_ARUDO</name>
<evidence type="ECO:0000313" key="1">
    <source>
        <dbReference type="EMBL" id="JAE02436.1"/>
    </source>
</evidence>